<feature type="transmembrane region" description="Helical" evidence="1">
    <location>
        <begin position="82"/>
        <end position="105"/>
    </location>
</feature>
<organism evidence="3 4">
    <name type="scientific">Peptostreptococcus stomatis DSM 17678</name>
    <dbReference type="NCBI Taxonomy" id="596315"/>
    <lineage>
        <taxon>Bacteria</taxon>
        <taxon>Bacillati</taxon>
        <taxon>Bacillota</taxon>
        <taxon>Clostridia</taxon>
        <taxon>Peptostreptococcales</taxon>
        <taxon>Peptostreptococcaceae</taxon>
        <taxon>Peptostreptococcus</taxon>
    </lineage>
</organism>
<proteinExistence type="predicted"/>
<evidence type="ECO:0000313" key="3">
    <source>
        <dbReference type="EMBL" id="EFM65106.1"/>
    </source>
</evidence>
<comment type="caution">
    <text evidence="3">The sequence shown here is derived from an EMBL/GenBank/DDBJ whole genome shotgun (WGS) entry which is preliminary data.</text>
</comment>
<evidence type="ECO:0000259" key="2">
    <source>
        <dbReference type="Pfam" id="PF21832"/>
    </source>
</evidence>
<dbReference type="STRING" id="596315.HMPREF0634_1160"/>
<keyword evidence="1" id="KW-1133">Transmembrane helix</keyword>
<dbReference type="eggNOG" id="COG5620">
    <property type="taxonomic scope" value="Bacteria"/>
</dbReference>
<evidence type="ECO:0000313" key="4">
    <source>
        <dbReference type="Proteomes" id="UP000003244"/>
    </source>
</evidence>
<evidence type="ECO:0000256" key="1">
    <source>
        <dbReference type="SAM" id="Phobius"/>
    </source>
</evidence>
<protein>
    <recommendedName>
        <fullName evidence="2">DUF6892 domain-containing protein</fullName>
    </recommendedName>
</protein>
<dbReference type="OrthoDB" id="355909at2"/>
<sequence length="280" mass="32259">MTKEERAKKWFFNIPNSQDISMDTKMDICNKVAKKSITLFFLLLVVECILLFILTKGEIFTLEANFINGVSKSIYTTNRYRLLGLIGGLIFLPLIGLPLIITLIYKNKSIKSEASNLIKGMDNMGIDEQLSRDPNKENKEDILHFDNINFKLAIIQVLMYDLKLLEPRFDIYDFAKQYTRGDIDTDTCTIIEPAINFFKELAIPKSLAPYIETIYMDGGNDIYMNIIPAWDGEDDCFDLNEISLSELKQFPNLKKATIMTSKYDKIKEHFSMLNINVELL</sequence>
<dbReference type="AlphaFoldDB" id="E0E1X6"/>
<gene>
    <name evidence="3" type="ORF">HMPREF0634_1160</name>
</gene>
<reference evidence="3 4" key="1">
    <citation type="submission" date="2010-08" db="EMBL/GenBank/DDBJ databases">
        <authorList>
            <person name="Harkins D.M."/>
            <person name="Madupu R."/>
            <person name="Durkin A.S."/>
            <person name="Torralba M."/>
            <person name="Methe B."/>
            <person name="Sutton G.G."/>
            <person name="Nelson K.E."/>
        </authorList>
    </citation>
    <scope>NUCLEOTIDE SEQUENCE [LARGE SCALE GENOMIC DNA]</scope>
    <source>
        <strain evidence="3 4">DSM 17678</strain>
    </source>
</reference>
<dbReference type="Proteomes" id="UP000003244">
    <property type="component" value="Unassembled WGS sequence"/>
</dbReference>
<dbReference type="Pfam" id="PF21832">
    <property type="entry name" value="DUF6892"/>
    <property type="match status" value="1"/>
</dbReference>
<feature type="domain" description="DUF6892" evidence="2">
    <location>
        <begin position="143"/>
        <end position="277"/>
    </location>
</feature>
<accession>E0E1X6</accession>
<feature type="transmembrane region" description="Helical" evidence="1">
    <location>
        <begin position="36"/>
        <end position="54"/>
    </location>
</feature>
<dbReference type="RefSeq" id="WP_007788699.1">
    <property type="nucleotide sequence ID" value="NZ_ADGQ01000027.1"/>
</dbReference>
<dbReference type="GeneID" id="84800214"/>
<dbReference type="InterPro" id="IPR054187">
    <property type="entry name" value="DUF6892"/>
</dbReference>
<keyword evidence="1" id="KW-0812">Transmembrane</keyword>
<keyword evidence="1" id="KW-0472">Membrane</keyword>
<name>E0E1X6_9FIRM</name>
<dbReference type="EMBL" id="ADGQ01000027">
    <property type="protein sequence ID" value="EFM65106.1"/>
    <property type="molecule type" value="Genomic_DNA"/>
</dbReference>
<keyword evidence="4" id="KW-1185">Reference proteome</keyword>